<reference evidence="1 2" key="1">
    <citation type="submission" date="2017-05" db="EMBL/GenBank/DDBJ databases">
        <authorList>
            <person name="Song R."/>
            <person name="Chenine A.L."/>
            <person name="Ruprecht R.M."/>
        </authorList>
    </citation>
    <scope>NUCLEOTIDE SEQUENCE [LARGE SCALE GENOMIC DNA]</scope>
    <source>
        <strain evidence="1 2">PSBB019</strain>
    </source>
</reference>
<dbReference type="AlphaFoldDB" id="A0A1Y0HZ97"/>
<dbReference type="KEGG" id="cceu:CBR64_20835"/>
<dbReference type="RefSeq" id="WP_087472407.1">
    <property type="nucleotide sequence ID" value="NZ_CP021383.1"/>
</dbReference>
<sequence>MSWFRRPALPDPVRRALDVPASDRVLASAELADGSWAVATRTELLTSDPTGRVVARRPWSDVDRAGYAPETATITVSWVDGAPPLALALADARRTSLAQTLRERVQSSVVLSETVTFAAGLTARVAVRRDGDGELFSQVVADPGVDLTDPEVTARVDAAEGRVRSASGLPL</sequence>
<evidence type="ECO:0000313" key="2">
    <source>
        <dbReference type="Proteomes" id="UP000196228"/>
    </source>
</evidence>
<gene>
    <name evidence="1" type="ORF">CBR64_20835</name>
</gene>
<protein>
    <submittedName>
        <fullName evidence="1">Uncharacterized protein</fullName>
    </submittedName>
</protein>
<name>A0A1Y0HZ97_CELCE</name>
<dbReference type="EMBL" id="CP021383">
    <property type="protein sequence ID" value="ARU53507.1"/>
    <property type="molecule type" value="Genomic_DNA"/>
</dbReference>
<accession>A0A1Y0HZ97</accession>
<evidence type="ECO:0000313" key="1">
    <source>
        <dbReference type="EMBL" id="ARU53507.1"/>
    </source>
</evidence>
<dbReference type="OrthoDB" id="5144898at2"/>
<proteinExistence type="predicted"/>
<organism evidence="1 2">
    <name type="scientific">Cellulosimicrobium cellulans</name>
    <name type="common">Arthrobacter luteus</name>
    <dbReference type="NCBI Taxonomy" id="1710"/>
    <lineage>
        <taxon>Bacteria</taxon>
        <taxon>Bacillati</taxon>
        <taxon>Actinomycetota</taxon>
        <taxon>Actinomycetes</taxon>
        <taxon>Micrococcales</taxon>
        <taxon>Promicromonosporaceae</taxon>
        <taxon>Cellulosimicrobium</taxon>
    </lineage>
</organism>
<dbReference type="Proteomes" id="UP000196228">
    <property type="component" value="Chromosome"/>
</dbReference>